<sequence length="89" mass="10479">MNCQDQFNLTCLIYPSQAKRVTAKRILFQINFCKKVFLISIPELKRTINEIGMQNKIFKNVGNQLLQAHNLTPQTIYVPKQNKNDLRYH</sequence>
<keyword evidence="2" id="KW-1185">Reference proteome</keyword>
<evidence type="ECO:0000313" key="1">
    <source>
        <dbReference type="EMBL" id="EWS72271.1"/>
    </source>
</evidence>
<dbReference type="GeneID" id="24439638"/>
<evidence type="ECO:0000313" key="2">
    <source>
        <dbReference type="Proteomes" id="UP000009168"/>
    </source>
</evidence>
<gene>
    <name evidence="1" type="ORF">TTHERM_000572149</name>
</gene>
<dbReference type="EMBL" id="GG662498">
    <property type="protein sequence ID" value="EWS72271.1"/>
    <property type="molecule type" value="Genomic_DNA"/>
</dbReference>
<name>W7XEA5_TETTS</name>
<accession>W7XEA5</accession>
<dbReference type="KEGG" id="tet:TTHERM_000572149"/>
<dbReference type="InParanoid" id="W7XEA5"/>
<dbReference type="AlphaFoldDB" id="W7XEA5"/>
<proteinExistence type="predicted"/>
<dbReference type="Proteomes" id="UP000009168">
    <property type="component" value="Unassembled WGS sequence"/>
</dbReference>
<dbReference type="RefSeq" id="XP_012655211.1">
    <property type="nucleotide sequence ID" value="XM_012799757.1"/>
</dbReference>
<protein>
    <submittedName>
        <fullName evidence="1">Uncharacterized protein</fullName>
    </submittedName>
</protein>
<reference evidence="2" key="1">
    <citation type="journal article" date="2006" name="PLoS Biol.">
        <title>Macronuclear genome sequence of the ciliate Tetrahymena thermophila, a model eukaryote.</title>
        <authorList>
            <person name="Eisen J.A."/>
            <person name="Coyne R.S."/>
            <person name="Wu M."/>
            <person name="Wu D."/>
            <person name="Thiagarajan M."/>
            <person name="Wortman J.R."/>
            <person name="Badger J.H."/>
            <person name="Ren Q."/>
            <person name="Amedeo P."/>
            <person name="Jones K.M."/>
            <person name="Tallon L.J."/>
            <person name="Delcher A.L."/>
            <person name="Salzberg S.L."/>
            <person name="Silva J.C."/>
            <person name="Haas B.J."/>
            <person name="Majoros W.H."/>
            <person name="Farzad M."/>
            <person name="Carlton J.M."/>
            <person name="Smith R.K. Jr."/>
            <person name="Garg J."/>
            <person name="Pearlman R.E."/>
            <person name="Karrer K.M."/>
            <person name="Sun L."/>
            <person name="Manning G."/>
            <person name="Elde N.C."/>
            <person name="Turkewitz A.P."/>
            <person name="Asai D.J."/>
            <person name="Wilkes D.E."/>
            <person name="Wang Y."/>
            <person name="Cai H."/>
            <person name="Collins K."/>
            <person name="Stewart B.A."/>
            <person name="Lee S.R."/>
            <person name="Wilamowska K."/>
            <person name="Weinberg Z."/>
            <person name="Ruzzo W.L."/>
            <person name="Wloga D."/>
            <person name="Gaertig J."/>
            <person name="Frankel J."/>
            <person name="Tsao C.-C."/>
            <person name="Gorovsky M.A."/>
            <person name="Keeling P.J."/>
            <person name="Waller R.F."/>
            <person name="Patron N.J."/>
            <person name="Cherry J.M."/>
            <person name="Stover N.A."/>
            <person name="Krieger C.J."/>
            <person name="del Toro C."/>
            <person name="Ryder H.F."/>
            <person name="Williamson S.C."/>
            <person name="Barbeau R.A."/>
            <person name="Hamilton E.P."/>
            <person name="Orias E."/>
        </authorList>
    </citation>
    <scope>NUCLEOTIDE SEQUENCE [LARGE SCALE GENOMIC DNA]</scope>
    <source>
        <strain evidence="2">SB210</strain>
    </source>
</reference>
<organism evidence="1 2">
    <name type="scientific">Tetrahymena thermophila (strain SB210)</name>
    <dbReference type="NCBI Taxonomy" id="312017"/>
    <lineage>
        <taxon>Eukaryota</taxon>
        <taxon>Sar</taxon>
        <taxon>Alveolata</taxon>
        <taxon>Ciliophora</taxon>
        <taxon>Intramacronucleata</taxon>
        <taxon>Oligohymenophorea</taxon>
        <taxon>Hymenostomatida</taxon>
        <taxon>Tetrahymenina</taxon>
        <taxon>Tetrahymenidae</taxon>
        <taxon>Tetrahymena</taxon>
    </lineage>
</organism>